<dbReference type="Proteomes" id="UP000199112">
    <property type="component" value="Unassembled WGS sequence"/>
</dbReference>
<gene>
    <name evidence="1" type="ORF">SAMN04487967_3734</name>
</gene>
<protein>
    <submittedName>
        <fullName evidence="1">Uncharacterized protein</fullName>
    </submittedName>
</protein>
<dbReference type="AlphaFoldDB" id="A0A1H6G8L8"/>
<keyword evidence="2" id="KW-1185">Reference proteome</keyword>
<sequence>MSLLFIEKVSKYCPHIILSICHICLEGERKRRLLYKEKGIESLES</sequence>
<organism evidence="1 2">
    <name type="scientific">Natronorubrum sediminis</name>
    <dbReference type="NCBI Taxonomy" id="640943"/>
    <lineage>
        <taxon>Archaea</taxon>
        <taxon>Methanobacteriati</taxon>
        <taxon>Methanobacteriota</taxon>
        <taxon>Stenosarchaea group</taxon>
        <taxon>Halobacteria</taxon>
        <taxon>Halobacteriales</taxon>
        <taxon>Natrialbaceae</taxon>
        <taxon>Natronorubrum</taxon>
    </lineage>
</organism>
<proteinExistence type="predicted"/>
<accession>A0A1H6G8L8</accession>
<name>A0A1H6G8L8_9EURY</name>
<dbReference type="EMBL" id="FNWL01000006">
    <property type="protein sequence ID" value="SEH18195.1"/>
    <property type="molecule type" value="Genomic_DNA"/>
</dbReference>
<reference evidence="2" key="1">
    <citation type="submission" date="2016-10" db="EMBL/GenBank/DDBJ databases">
        <authorList>
            <person name="Varghese N."/>
            <person name="Submissions S."/>
        </authorList>
    </citation>
    <scope>NUCLEOTIDE SEQUENCE [LARGE SCALE GENOMIC DNA]</scope>
    <source>
        <strain evidence="2">CGMCC 1.8981</strain>
    </source>
</reference>
<evidence type="ECO:0000313" key="2">
    <source>
        <dbReference type="Proteomes" id="UP000199112"/>
    </source>
</evidence>
<evidence type="ECO:0000313" key="1">
    <source>
        <dbReference type="EMBL" id="SEH18195.1"/>
    </source>
</evidence>